<dbReference type="InterPro" id="IPR012223">
    <property type="entry name" value="TEII"/>
</dbReference>
<comment type="similarity">
    <text evidence="1">Belongs to the thioesterase family.</text>
</comment>
<evidence type="ECO:0000313" key="3">
    <source>
        <dbReference type="EMBL" id="OQP44388.1"/>
    </source>
</evidence>
<dbReference type="Pfam" id="PF00975">
    <property type="entry name" value="Thioesterase"/>
    <property type="match status" value="1"/>
</dbReference>
<keyword evidence="4" id="KW-1185">Reference proteome</keyword>
<dbReference type="SUPFAM" id="SSF53474">
    <property type="entry name" value="alpha/beta-Hydrolases"/>
    <property type="match status" value="1"/>
</dbReference>
<gene>
    <name evidence="3" type="ORF">A4D02_34760</name>
</gene>
<dbReference type="PANTHER" id="PTHR11487:SF0">
    <property type="entry name" value="S-ACYL FATTY ACID SYNTHASE THIOESTERASE, MEDIUM CHAIN"/>
    <property type="match status" value="1"/>
</dbReference>
<sequence>MRKPQLFLLHFAGGNCYSFDYMKPLLNNFEVECLELPGRGKRLGEALLRNFDLAVHDVYSQLIKKITHPVFLIYGHSMGAYLALKAGHLLQQQGIKPACLIVSGNIGPNEEQDKKCRYRMQHEEFIQELELLGGVPQDILKNTEYFGYFEPILRADFEIAEEHGLTGNIRVNAPIYALMGSEEERVEEITNWGRFTNSWFKHEVLSGGHFFIHDHPEKIAAAFNYCYKNLAPVQHF</sequence>
<accession>A0ABX3NS90</accession>
<name>A0ABX3NS90_9BACT</name>
<proteinExistence type="inferred from homology"/>
<feature type="domain" description="Thioesterase" evidence="2">
    <location>
        <begin position="5"/>
        <end position="222"/>
    </location>
</feature>
<dbReference type="RefSeq" id="WP_014218586.1">
    <property type="nucleotide sequence ID" value="NZ_LWBO01000024.1"/>
</dbReference>
<dbReference type="InterPro" id="IPR029058">
    <property type="entry name" value="AB_hydrolase_fold"/>
</dbReference>
<protein>
    <recommendedName>
        <fullName evidence="2">Thioesterase domain-containing protein</fullName>
    </recommendedName>
</protein>
<reference evidence="3 4" key="1">
    <citation type="submission" date="2016-04" db="EMBL/GenBank/DDBJ databases">
        <authorList>
            <person name="Chen L."/>
            <person name="Zhuang W."/>
            <person name="Wang G."/>
        </authorList>
    </citation>
    <scope>NUCLEOTIDE SEQUENCE [LARGE SCALE GENOMIC DNA]</scope>
    <source>
        <strain evidence="4">GR20</strain>
    </source>
</reference>
<comment type="caution">
    <text evidence="3">The sequence shown here is derived from an EMBL/GenBank/DDBJ whole genome shotgun (WGS) entry which is preliminary data.</text>
</comment>
<evidence type="ECO:0000313" key="4">
    <source>
        <dbReference type="Proteomes" id="UP000192277"/>
    </source>
</evidence>
<dbReference type="Proteomes" id="UP000192277">
    <property type="component" value="Unassembled WGS sequence"/>
</dbReference>
<evidence type="ECO:0000259" key="2">
    <source>
        <dbReference type="Pfam" id="PF00975"/>
    </source>
</evidence>
<dbReference type="PANTHER" id="PTHR11487">
    <property type="entry name" value="THIOESTERASE"/>
    <property type="match status" value="1"/>
</dbReference>
<evidence type="ECO:0000256" key="1">
    <source>
        <dbReference type="ARBA" id="ARBA00007169"/>
    </source>
</evidence>
<dbReference type="EMBL" id="LWBO01000024">
    <property type="protein sequence ID" value="OQP44388.1"/>
    <property type="molecule type" value="Genomic_DNA"/>
</dbReference>
<organism evidence="3 4">
    <name type="scientific">Niastella koreensis</name>
    <dbReference type="NCBI Taxonomy" id="354356"/>
    <lineage>
        <taxon>Bacteria</taxon>
        <taxon>Pseudomonadati</taxon>
        <taxon>Bacteroidota</taxon>
        <taxon>Chitinophagia</taxon>
        <taxon>Chitinophagales</taxon>
        <taxon>Chitinophagaceae</taxon>
        <taxon>Niastella</taxon>
    </lineage>
</organism>
<dbReference type="Gene3D" id="3.40.50.1820">
    <property type="entry name" value="alpha/beta hydrolase"/>
    <property type="match status" value="1"/>
</dbReference>
<dbReference type="InterPro" id="IPR001031">
    <property type="entry name" value="Thioesterase"/>
</dbReference>